<dbReference type="AlphaFoldDB" id="A0A942UM08"/>
<proteinExistence type="predicted"/>
<dbReference type="Proteomes" id="UP000676456">
    <property type="component" value="Unassembled WGS sequence"/>
</dbReference>
<dbReference type="InterPro" id="IPR017263">
    <property type="entry name" value="UCP037692"/>
</dbReference>
<reference evidence="1 2" key="1">
    <citation type="submission" date="2021-05" db="EMBL/GenBank/DDBJ databases">
        <title>Novel Bacillus species.</title>
        <authorList>
            <person name="Liu G."/>
        </authorList>
    </citation>
    <scope>NUCLEOTIDE SEQUENCE [LARGE SCALE GENOMIC DNA]</scope>
    <source>
        <strain evidence="1 2">FJAT-49682</strain>
    </source>
</reference>
<accession>A0A942UM08</accession>
<gene>
    <name evidence="1" type="ORF">KHA91_14300</name>
</gene>
<comment type="caution">
    <text evidence="1">The sequence shown here is derived from an EMBL/GenBank/DDBJ whole genome shotgun (WGS) entry which is preliminary data.</text>
</comment>
<dbReference type="Pfam" id="PF17277">
    <property type="entry name" value="DUF5342"/>
    <property type="match status" value="1"/>
</dbReference>
<sequence>MLENFEIKKALFKDQIHERYLFSLNFKGHDYEGIYNDGDITWFNPHPRNDLKEIHLDKIESKVDVKMQKLLS</sequence>
<keyword evidence="2" id="KW-1185">Reference proteome</keyword>
<protein>
    <submittedName>
        <fullName evidence="1">DUF5342 family protein</fullName>
    </submittedName>
</protein>
<dbReference type="EMBL" id="JAGYPN010000003">
    <property type="protein sequence ID" value="MBS4223911.1"/>
    <property type="molecule type" value="Genomic_DNA"/>
</dbReference>
<dbReference type="RefSeq" id="WP_213098976.1">
    <property type="nucleotide sequence ID" value="NZ_JAGYPN010000003.1"/>
</dbReference>
<name>A0A942UM08_9BACI</name>
<organism evidence="1 2">
    <name type="scientific">Lederbergia citrea</name>
    <dbReference type="NCBI Taxonomy" id="2833581"/>
    <lineage>
        <taxon>Bacteria</taxon>
        <taxon>Bacillati</taxon>
        <taxon>Bacillota</taxon>
        <taxon>Bacilli</taxon>
        <taxon>Bacillales</taxon>
        <taxon>Bacillaceae</taxon>
        <taxon>Lederbergia</taxon>
    </lineage>
</organism>
<evidence type="ECO:0000313" key="2">
    <source>
        <dbReference type="Proteomes" id="UP000676456"/>
    </source>
</evidence>
<evidence type="ECO:0000313" key="1">
    <source>
        <dbReference type="EMBL" id="MBS4223911.1"/>
    </source>
</evidence>